<feature type="domain" description="FtsK" evidence="5">
    <location>
        <begin position="149"/>
        <end position="330"/>
    </location>
</feature>
<name>A0A9X7GGC9_BACTU</name>
<dbReference type="GO" id="GO:0005524">
    <property type="term" value="F:ATP binding"/>
    <property type="evidence" value="ECO:0007669"/>
    <property type="project" value="UniProtKB-UniRule"/>
</dbReference>
<reference evidence="8 9" key="1">
    <citation type="submission" date="2017-09" db="EMBL/GenBank/DDBJ databases">
        <title>Large-scale bioinformatics analysis of Bacillus genomes uncovers conserved roles of natural products in bacterial physiology.</title>
        <authorList>
            <consortium name="Agbiome Team Llc"/>
            <person name="Bleich R.M."/>
            <person name="Grubbs K.J."/>
            <person name="Santa Maria K.C."/>
            <person name="Allen S.E."/>
            <person name="Farag S."/>
            <person name="Shank E.A."/>
            <person name="Bowers A."/>
        </authorList>
    </citation>
    <scope>NUCLEOTIDE SEQUENCE [LARGE SCALE GENOMIC DNA]</scope>
    <source>
        <strain evidence="7 9">AFS058004</strain>
        <strain evidence="6 8">AFS094940</strain>
    </source>
</reference>
<dbReference type="SUPFAM" id="SSF52540">
    <property type="entry name" value="P-loop containing nucleoside triphosphate hydrolases"/>
    <property type="match status" value="1"/>
</dbReference>
<dbReference type="InterPro" id="IPR027417">
    <property type="entry name" value="P-loop_NTPase"/>
</dbReference>
<dbReference type="Proteomes" id="UP000220127">
    <property type="component" value="Unassembled WGS sequence"/>
</dbReference>
<evidence type="ECO:0000313" key="7">
    <source>
        <dbReference type="EMBL" id="PGH78597.1"/>
    </source>
</evidence>
<accession>A0A9X7GGC9</accession>
<organism evidence="7 9">
    <name type="scientific">Bacillus thuringiensis</name>
    <dbReference type="NCBI Taxonomy" id="1428"/>
    <lineage>
        <taxon>Bacteria</taxon>
        <taxon>Bacillati</taxon>
        <taxon>Bacillota</taxon>
        <taxon>Bacilli</taxon>
        <taxon>Bacillales</taxon>
        <taxon>Bacillaceae</taxon>
        <taxon>Bacillus</taxon>
        <taxon>Bacillus cereus group</taxon>
    </lineage>
</organism>
<dbReference type="EMBL" id="NVMD01000028">
    <property type="protein sequence ID" value="PED11885.1"/>
    <property type="molecule type" value="Genomic_DNA"/>
</dbReference>
<dbReference type="Proteomes" id="UP000222944">
    <property type="component" value="Unassembled WGS sequence"/>
</dbReference>
<feature type="region of interest" description="Disordered" evidence="4">
    <location>
        <begin position="325"/>
        <end position="345"/>
    </location>
</feature>
<sequence length="406" mass="46436">MDRKGWISLLAKIEKALQNYQSYIKRKNQIHDLEEQTKKSFHSASLFLTHITYGNVKTYIYPTIQKTLILETHKEIIFTIPKGMNPKNLTEKEYVFKQYLGDSIELEIGSITCVIRIFPKRMKSVNYSFNELLVRNELLPVIVGQNKYNQWIKYSLITSPNTLISGVPGSGKSSMLRTILTTWVLMKKPHELEMYLVDLKKSEFHIFENIEHVKAVCDTPGQFKPIMKKLMAELDKRGNLLKKYGVSHINDIPASERPGFIVLVIDEVIVLKKEKEITEDLLQYACLGRAYGMFLILSMQRPCNKSLDTAIRAILNARLGFRSEDKTNSDISGTPGAENIPSDEPGRMIFKIDADSLQEVQAPFLSVEEAKKLLSPFKRKDDTKGPDCSHINKEKDPNTIFGLMED</sequence>
<evidence type="ECO:0000259" key="5">
    <source>
        <dbReference type="PROSITE" id="PS50901"/>
    </source>
</evidence>
<protein>
    <submittedName>
        <fullName evidence="7">Chromosome partitioning protein ParA</fullName>
    </submittedName>
</protein>
<evidence type="ECO:0000256" key="2">
    <source>
        <dbReference type="ARBA" id="ARBA00022840"/>
    </source>
</evidence>
<evidence type="ECO:0000256" key="4">
    <source>
        <dbReference type="SAM" id="MobiDB-lite"/>
    </source>
</evidence>
<evidence type="ECO:0000256" key="1">
    <source>
        <dbReference type="ARBA" id="ARBA00022741"/>
    </source>
</evidence>
<feature type="binding site" evidence="3">
    <location>
        <begin position="166"/>
        <end position="173"/>
    </location>
    <ligand>
        <name>ATP</name>
        <dbReference type="ChEBI" id="CHEBI:30616"/>
    </ligand>
</feature>
<evidence type="ECO:0000313" key="6">
    <source>
        <dbReference type="EMBL" id="PED11885.1"/>
    </source>
</evidence>
<comment type="caution">
    <text evidence="7">The sequence shown here is derived from an EMBL/GenBank/DDBJ whole genome shotgun (WGS) entry which is preliminary data.</text>
</comment>
<dbReference type="AlphaFoldDB" id="A0A9X7GGC9"/>
<dbReference type="EMBL" id="NUFN01000044">
    <property type="protein sequence ID" value="PGH78597.1"/>
    <property type="molecule type" value="Genomic_DNA"/>
</dbReference>
<dbReference type="Gene3D" id="3.40.50.300">
    <property type="entry name" value="P-loop containing nucleotide triphosphate hydrolases"/>
    <property type="match status" value="1"/>
</dbReference>
<dbReference type="InterPro" id="IPR002543">
    <property type="entry name" value="FtsK_dom"/>
</dbReference>
<feature type="region of interest" description="Disordered" evidence="4">
    <location>
        <begin position="378"/>
        <end position="406"/>
    </location>
</feature>
<dbReference type="PROSITE" id="PS50901">
    <property type="entry name" value="FTSK"/>
    <property type="match status" value="1"/>
</dbReference>
<proteinExistence type="predicted"/>
<feature type="compositionally biased region" description="Basic and acidic residues" evidence="4">
    <location>
        <begin position="378"/>
        <end position="397"/>
    </location>
</feature>
<dbReference type="GO" id="GO:0003677">
    <property type="term" value="F:DNA binding"/>
    <property type="evidence" value="ECO:0007669"/>
    <property type="project" value="InterPro"/>
</dbReference>
<dbReference type="Pfam" id="PF01580">
    <property type="entry name" value="FtsK_SpoIIIE"/>
    <property type="match status" value="1"/>
</dbReference>
<gene>
    <name evidence="7" type="ORF">CN899_28205</name>
    <name evidence="6" type="ORF">CON01_24650</name>
</gene>
<keyword evidence="2 3" id="KW-0067">ATP-binding</keyword>
<dbReference type="PANTHER" id="PTHR22683:SF1">
    <property type="entry name" value="TYPE VII SECRETION SYSTEM PROTEIN ESSC"/>
    <property type="match status" value="1"/>
</dbReference>
<dbReference type="InterPro" id="IPR050206">
    <property type="entry name" value="FtsK/SpoIIIE/SftA"/>
</dbReference>
<evidence type="ECO:0000313" key="8">
    <source>
        <dbReference type="Proteomes" id="UP000220127"/>
    </source>
</evidence>
<evidence type="ECO:0000256" key="3">
    <source>
        <dbReference type="PROSITE-ProRule" id="PRU00289"/>
    </source>
</evidence>
<keyword evidence="1 3" id="KW-0547">Nucleotide-binding</keyword>
<evidence type="ECO:0000313" key="9">
    <source>
        <dbReference type="Proteomes" id="UP000222944"/>
    </source>
</evidence>
<dbReference type="PANTHER" id="PTHR22683">
    <property type="entry name" value="SPORULATION PROTEIN RELATED"/>
    <property type="match status" value="1"/>
</dbReference>